<evidence type="ECO:0000313" key="1">
    <source>
        <dbReference type="EMBL" id="PWA79207.1"/>
    </source>
</evidence>
<sequence length="242" mass="27603">MCFNPNQTYKPTLKKTLFIHNEEIEVAQSEQYLLNLSISVDESKNDKDLLKRNFADHHHDDLLDFADKEKHSADSKDGYEAHGHSYIDPSSDHLSELDHQHIFMSSDNIEATVQHHALEGNECTDQVFRNWISWLEVTNQDLCRELHVYCNRGVSGQAVAGHITLHENNSHARSTTRGEPDYMTKEPMEEGFGAILKTCTRIQSLAVSGLLTDRIFEYIGKYSKNLETLSFAFARSSNLGME</sequence>
<keyword evidence="2" id="KW-1185">Reference proteome</keyword>
<organism evidence="1 2">
    <name type="scientific">Artemisia annua</name>
    <name type="common">Sweet wormwood</name>
    <dbReference type="NCBI Taxonomy" id="35608"/>
    <lineage>
        <taxon>Eukaryota</taxon>
        <taxon>Viridiplantae</taxon>
        <taxon>Streptophyta</taxon>
        <taxon>Embryophyta</taxon>
        <taxon>Tracheophyta</taxon>
        <taxon>Spermatophyta</taxon>
        <taxon>Magnoliopsida</taxon>
        <taxon>eudicotyledons</taxon>
        <taxon>Gunneridae</taxon>
        <taxon>Pentapetalae</taxon>
        <taxon>asterids</taxon>
        <taxon>campanulids</taxon>
        <taxon>Asterales</taxon>
        <taxon>Asteraceae</taxon>
        <taxon>Asteroideae</taxon>
        <taxon>Anthemideae</taxon>
        <taxon>Artemisiinae</taxon>
        <taxon>Artemisia</taxon>
    </lineage>
</organism>
<name>A0A2U1P0F7_ARTAN</name>
<protein>
    <submittedName>
        <fullName evidence="1">Uncharacterized protein</fullName>
    </submittedName>
</protein>
<dbReference type="OrthoDB" id="1927576at2759"/>
<dbReference type="InterPro" id="IPR032675">
    <property type="entry name" value="LRR_dom_sf"/>
</dbReference>
<dbReference type="EMBL" id="PKPP01001887">
    <property type="protein sequence ID" value="PWA79207.1"/>
    <property type="molecule type" value="Genomic_DNA"/>
</dbReference>
<dbReference type="Proteomes" id="UP000245207">
    <property type="component" value="Unassembled WGS sequence"/>
</dbReference>
<dbReference type="Gene3D" id="3.80.10.10">
    <property type="entry name" value="Ribonuclease Inhibitor"/>
    <property type="match status" value="1"/>
</dbReference>
<dbReference type="AlphaFoldDB" id="A0A2U1P0F7"/>
<comment type="caution">
    <text evidence="1">The sequence shown here is derived from an EMBL/GenBank/DDBJ whole genome shotgun (WGS) entry which is preliminary data.</text>
</comment>
<dbReference type="STRING" id="35608.A0A2U1P0F7"/>
<reference evidence="1 2" key="1">
    <citation type="journal article" date="2018" name="Mol. Plant">
        <title>The genome of Artemisia annua provides insight into the evolution of Asteraceae family and artemisinin biosynthesis.</title>
        <authorList>
            <person name="Shen Q."/>
            <person name="Zhang L."/>
            <person name="Liao Z."/>
            <person name="Wang S."/>
            <person name="Yan T."/>
            <person name="Shi P."/>
            <person name="Liu M."/>
            <person name="Fu X."/>
            <person name="Pan Q."/>
            <person name="Wang Y."/>
            <person name="Lv Z."/>
            <person name="Lu X."/>
            <person name="Zhang F."/>
            <person name="Jiang W."/>
            <person name="Ma Y."/>
            <person name="Chen M."/>
            <person name="Hao X."/>
            <person name="Li L."/>
            <person name="Tang Y."/>
            <person name="Lv G."/>
            <person name="Zhou Y."/>
            <person name="Sun X."/>
            <person name="Brodelius P.E."/>
            <person name="Rose J.K.C."/>
            <person name="Tang K."/>
        </authorList>
    </citation>
    <scope>NUCLEOTIDE SEQUENCE [LARGE SCALE GENOMIC DNA]</scope>
    <source>
        <strain evidence="2">cv. Huhao1</strain>
        <tissue evidence="1">Leaf</tissue>
    </source>
</reference>
<evidence type="ECO:0000313" key="2">
    <source>
        <dbReference type="Proteomes" id="UP000245207"/>
    </source>
</evidence>
<gene>
    <name evidence="1" type="ORF">CTI12_AA132120</name>
</gene>
<accession>A0A2U1P0F7</accession>
<proteinExistence type="predicted"/>